<proteinExistence type="predicted"/>
<gene>
    <name evidence="1" type="ORF">J5A53_10880</name>
</gene>
<evidence type="ECO:0000313" key="2">
    <source>
        <dbReference type="Proteomes" id="UP000677180"/>
    </source>
</evidence>
<reference evidence="1" key="1">
    <citation type="submission" date="2021-03" db="EMBL/GenBank/DDBJ databases">
        <title>Human Oral Microbial Genomes.</title>
        <authorList>
            <person name="Johnston C.D."/>
            <person name="Chen T."/>
            <person name="Dewhirst F.E."/>
        </authorList>
    </citation>
    <scope>NUCLEOTIDE SEQUENCE</scope>
    <source>
        <strain evidence="1">F0714</strain>
    </source>
</reference>
<dbReference type="EMBL" id="CP072385">
    <property type="protein sequence ID" value="QUC10294.1"/>
    <property type="molecule type" value="Genomic_DNA"/>
</dbReference>
<dbReference type="Proteomes" id="UP000677180">
    <property type="component" value="Chromosome"/>
</dbReference>
<protein>
    <submittedName>
        <fullName evidence="1">Uncharacterized protein</fullName>
    </submittedName>
</protein>
<dbReference type="RefSeq" id="WP_123823805.1">
    <property type="nucleotide sequence ID" value="NZ_CAUVFX010000012.1"/>
</dbReference>
<evidence type="ECO:0000313" key="1">
    <source>
        <dbReference type="EMBL" id="QUC10294.1"/>
    </source>
</evidence>
<accession>A0AB37I1D8</accession>
<dbReference type="AlphaFoldDB" id="A0AB37I1D8"/>
<sequence>MNTLLFGEILNQERINLCIRRSMYKTEFGHRSSDSKSSPASKTAGQAQFDFQFSSGVRKEILFKKRYSGLQCR</sequence>
<name>A0AB37I1D8_9ACTN</name>
<organism evidence="1 2">
    <name type="scientific">Arachnia propionica</name>
    <dbReference type="NCBI Taxonomy" id="1750"/>
    <lineage>
        <taxon>Bacteria</taxon>
        <taxon>Bacillati</taxon>
        <taxon>Actinomycetota</taxon>
        <taxon>Actinomycetes</taxon>
        <taxon>Propionibacteriales</taxon>
        <taxon>Propionibacteriaceae</taxon>
        <taxon>Arachnia</taxon>
    </lineage>
</organism>